<dbReference type="Proteomes" id="UP001159405">
    <property type="component" value="Unassembled WGS sequence"/>
</dbReference>
<accession>A0ABN8NK87</accession>
<feature type="region of interest" description="Disordered" evidence="1">
    <location>
        <begin position="1"/>
        <end position="21"/>
    </location>
</feature>
<protein>
    <recommendedName>
        <fullName evidence="4">FLYWCH-type domain-containing protein</fullName>
    </recommendedName>
</protein>
<proteinExistence type="predicted"/>
<evidence type="ECO:0000313" key="2">
    <source>
        <dbReference type="EMBL" id="CAH3108867.1"/>
    </source>
</evidence>
<comment type="caution">
    <text evidence="2">The sequence shown here is derived from an EMBL/GenBank/DDBJ whole genome shotgun (WGS) entry which is preliminary data.</text>
</comment>
<organism evidence="2 3">
    <name type="scientific">Porites lobata</name>
    <dbReference type="NCBI Taxonomy" id="104759"/>
    <lineage>
        <taxon>Eukaryota</taxon>
        <taxon>Metazoa</taxon>
        <taxon>Cnidaria</taxon>
        <taxon>Anthozoa</taxon>
        <taxon>Hexacorallia</taxon>
        <taxon>Scleractinia</taxon>
        <taxon>Fungiina</taxon>
        <taxon>Poritidae</taxon>
        <taxon>Porites</taxon>
    </lineage>
</organism>
<name>A0ABN8NK87_9CNID</name>
<evidence type="ECO:0000313" key="3">
    <source>
        <dbReference type="Proteomes" id="UP001159405"/>
    </source>
</evidence>
<keyword evidence="3" id="KW-1185">Reference proteome</keyword>
<sequence>VAIEESSLTEPAIGQHAIDEQPPPLTFHIVEGPSKRGQQKLIDSHGHSYLFWHCNLRGKSNHCPASVIQHGREDFKVGVGHNHPGEVGLPETGKLTAAIKRKATDDLLRPASAIVDKVLLEDMGITAALPTLPKLETLAGAANHCRQARRPPERTDLEFVIDESSIPEHFLHVETRGGGHVIIATEEQLAKLTEAKRWYVDGTFKLCRPPFSQLFSINAFIRQGD</sequence>
<dbReference type="PANTHER" id="PTHR20956">
    <property type="entry name" value="HEH2P"/>
    <property type="match status" value="1"/>
</dbReference>
<evidence type="ECO:0000256" key="1">
    <source>
        <dbReference type="SAM" id="MobiDB-lite"/>
    </source>
</evidence>
<evidence type="ECO:0008006" key="4">
    <source>
        <dbReference type="Google" id="ProtNLM"/>
    </source>
</evidence>
<dbReference type="EMBL" id="CALNXK010000021">
    <property type="protein sequence ID" value="CAH3108867.1"/>
    <property type="molecule type" value="Genomic_DNA"/>
</dbReference>
<feature type="non-terminal residue" evidence="2">
    <location>
        <position position="1"/>
    </location>
</feature>
<reference evidence="2 3" key="1">
    <citation type="submission" date="2022-05" db="EMBL/GenBank/DDBJ databases">
        <authorList>
            <consortium name="Genoscope - CEA"/>
            <person name="William W."/>
        </authorList>
    </citation>
    <scope>NUCLEOTIDE SEQUENCE [LARGE SCALE GENOMIC DNA]</scope>
</reference>
<dbReference type="PANTHER" id="PTHR20956:SF12">
    <property type="entry name" value="FLYWCH-TYPE DOMAIN-CONTAINING PROTEIN"/>
    <property type="match status" value="1"/>
</dbReference>
<gene>
    <name evidence="2" type="ORF">PLOB_00017884</name>
</gene>
<feature type="non-terminal residue" evidence="2">
    <location>
        <position position="225"/>
    </location>
</feature>